<dbReference type="Proteomes" id="UP000253919">
    <property type="component" value="Unassembled WGS sequence"/>
</dbReference>
<accession>A0A369QC73</accession>
<comment type="caution">
    <text evidence="1">The sequence shown here is derived from an EMBL/GenBank/DDBJ whole genome shotgun (WGS) entry which is preliminary data.</text>
</comment>
<evidence type="ECO:0000313" key="1">
    <source>
        <dbReference type="EMBL" id="RDC62304.1"/>
    </source>
</evidence>
<dbReference type="AlphaFoldDB" id="A0A369QC73"/>
<organism evidence="1 2">
    <name type="scientific">Adhaeribacter pallidiroseus</name>
    <dbReference type="NCBI Taxonomy" id="2072847"/>
    <lineage>
        <taxon>Bacteria</taxon>
        <taxon>Pseudomonadati</taxon>
        <taxon>Bacteroidota</taxon>
        <taxon>Cytophagia</taxon>
        <taxon>Cytophagales</taxon>
        <taxon>Hymenobacteraceae</taxon>
        <taxon>Adhaeribacter</taxon>
    </lineage>
</organism>
<gene>
    <name evidence="1" type="ORF">AHMF7616_00897</name>
</gene>
<sequence length="29" mass="3382">MLELKLKGLEGLSPEFLPFNRTMLELKYA</sequence>
<evidence type="ECO:0000313" key="2">
    <source>
        <dbReference type="Proteomes" id="UP000253919"/>
    </source>
</evidence>
<dbReference type="EMBL" id="QASA01000001">
    <property type="protein sequence ID" value="RDC62304.1"/>
    <property type="molecule type" value="Genomic_DNA"/>
</dbReference>
<proteinExistence type="predicted"/>
<name>A0A369QC73_9BACT</name>
<reference evidence="1 2" key="1">
    <citation type="submission" date="2018-04" db="EMBL/GenBank/DDBJ databases">
        <title>Adhaeribacter sp. HMF7616 genome sequencing and assembly.</title>
        <authorList>
            <person name="Kang H."/>
            <person name="Kang J."/>
            <person name="Cha I."/>
            <person name="Kim H."/>
            <person name="Joh K."/>
        </authorList>
    </citation>
    <scope>NUCLEOTIDE SEQUENCE [LARGE SCALE GENOMIC DNA]</scope>
    <source>
        <strain evidence="1 2">HMF7616</strain>
    </source>
</reference>
<protein>
    <submittedName>
        <fullName evidence="1">Uncharacterized protein</fullName>
    </submittedName>
</protein>
<keyword evidence="2" id="KW-1185">Reference proteome</keyword>